<dbReference type="AlphaFoldDB" id="A0A1I0I473"/>
<feature type="transmembrane region" description="Helical" evidence="1">
    <location>
        <begin position="6"/>
        <end position="24"/>
    </location>
</feature>
<dbReference type="RefSeq" id="WP_092366349.1">
    <property type="nucleotide sequence ID" value="NZ_FOIM01000019.1"/>
</dbReference>
<feature type="transmembrane region" description="Helical" evidence="1">
    <location>
        <begin position="44"/>
        <end position="69"/>
    </location>
</feature>
<dbReference type="Proteomes" id="UP000198508">
    <property type="component" value="Unassembled WGS sequence"/>
</dbReference>
<sequence>MHINPLFWLLPAVICVMAEVWFGVRSLGRDETDPDSYEIHEQWFVLVLGIVCTAGAIALGAAAACSDLLEGEGPVVEMMVAVVYLLLLSGGTYCVGSYFARRVTVTRQSVTYRNMAGVRGVWYLDQIYRVETGIETAYGSTIRALGADGKVLFKVETNMKNAGRFLKDMKKCGKTG</sequence>
<keyword evidence="1" id="KW-1133">Transmembrane helix</keyword>
<evidence type="ECO:0000256" key="1">
    <source>
        <dbReference type="SAM" id="Phobius"/>
    </source>
</evidence>
<name>A0A1I0I473_9FIRM</name>
<dbReference type="EMBL" id="FOIM01000019">
    <property type="protein sequence ID" value="SET91423.1"/>
    <property type="molecule type" value="Genomic_DNA"/>
</dbReference>
<dbReference type="STRING" id="460384.SAMN05216313_11939"/>
<organism evidence="2 3">
    <name type="scientific">Enterocloster lavalensis</name>
    <dbReference type="NCBI Taxonomy" id="460384"/>
    <lineage>
        <taxon>Bacteria</taxon>
        <taxon>Bacillati</taxon>
        <taxon>Bacillota</taxon>
        <taxon>Clostridia</taxon>
        <taxon>Lachnospirales</taxon>
        <taxon>Lachnospiraceae</taxon>
        <taxon>Enterocloster</taxon>
    </lineage>
</organism>
<accession>A0A1I0I473</accession>
<keyword evidence="1" id="KW-0812">Transmembrane</keyword>
<dbReference type="GeneID" id="93279408"/>
<evidence type="ECO:0000313" key="2">
    <source>
        <dbReference type="EMBL" id="SET91423.1"/>
    </source>
</evidence>
<proteinExistence type="predicted"/>
<reference evidence="3" key="1">
    <citation type="submission" date="2016-10" db="EMBL/GenBank/DDBJ databases">
        <authorList>
            <person name="Varghese N."/>
            <person name="Submissions S."/>
        </authorList>
    </citation>
    <scope>NUCLEOTIDE SEQUENCE [LARGE SCALE GENOMIC DNA]</scope>
    <source>
        <strain evidence="3">NLAE-zl-G277</strain>
    </source>
</reference>
<keyword evidence="3" id="KW-1185">Reference proteome</keyword>
<evidence type="ECO:0000313" key="3">
    <source>
        <dbReference type="Proteomes" id="UP000198508"/>
    </source>
</evidence>
<feature type="transmembrane region" description="Helical" evidence="1">
    <location>
        <begin position="81"/>
        <end position="100"/>
    </location>
</feature>
<keyword evidence="1" id="KW-0472">Membrane</keyword>
<gene>
    <name evidence="2" type="ORF">SAMN05216313_11939</name>
</gene>
<protein>
    <submittedName>
        <fullName evidence="2">Uncharacterized protein</fullName>
    </submittedName>
</protein>